<reference evidence="2" key="1">
    <citation type="submission" date="2016-05" db="EMBL/GenBank/DDBJ databases">
        <title>WGS assembly of Xenopus laevis.</title>
        <authorList>
            <person name="Session A."/>
            <person name="Uno Y."/>
            <person name="Kwon T."/>
            <person name="Chapman J."/>
            <person name="Toyoda A."/>
            <person name="Takahashi S."/>
            <person name="Fukui A."/>
            <person name="Hikosaka A."/>
            <person name="Putnam N."/>
            <person name="Stites J."/>
            <person name="Van Heeringen S."/>
            <person name="Quigley I."/>
            <person name="Heinz S."/>
            <person name="Hellsten U."/>
            <person name="Lyons J."/>
            <person name="Suzuki A."/>
            <person name="Kondo M."/>
            <person name="Ogino H."/>
            <person name="Ochi H."/>
            <person name="Bogdanovic O."/>
            <person name="Lister R."/>
            <person name="Georgiou G."/>
            <person name="Paranjpe S."/>
            <person name="Van Kruijsbergen I."/>
            <person name="Mozaffari S."/>
            <person name="Shu S."/>
            <person name="Schmutz J."/>
            <person name="Jenkins J."/>
            <person name="Grimwood J."/>
            <person name="Carlson J."/>
            <person name="Mitros T."/>
            <person name="Simakov O."/>
            <person name="Heald R."/>
            <person name="Miller K."/>
            <person name="Haudenschild C."/>
            <person name="Kuroki Y."/>
            <person name="Tanaka T."/>
            <person name="Michiue T."/>
            <person name="Watanabe M."/>
            <person name="Kinoshita T."/>
            <person name="Ohta Y."/>
            <person name="Mawaribuchi S."/>
            <person name="Suzuki Y."/>
            <person name="Haramoto Y."/>
            <person name="Yamamoto T."/>
            <person name="Takagi C."/>
            <person name="Kitzman J."/>
            <person name="Shendure J."/>
            <person name="Nakayama T."/>
            <person name="Izutsu Y."/>
            <person name="Robert J."/>
            <person name="Dichmann D."/>
            <person name="Flajnik M."/>
            <person name="Houston D."/>
            <person name="Marcotte E."/>
            <person name="Wallingford J."/>
            <person name="Ito Y."/>
            <person name="Asashima M."/>
            <person name="Ueno N."/>
            <person name="Matsuda Y."/>
            <person name="Jan Veenstra G."/>
            <person name="Fujiyama A."/>
            <person name="Harland R."/>
            <person name="Taira M."/>
            <person name="Rokhsar D.S."/>
        </authorList>
    </citation>
    <scope>NUCLEOTIDE SEQUENCE</scope>
    <source>
        <strain evidence="2">J</strain>
        <tissue evidence="2">Blood</tissue>
    </source>
</reference>
<feature type="transmembrane region" description="Helical" evidence="1">
    <location>
        <begin position="12"/>
        <end position="37"/>
    </location>
</feature>
<dbReference type="AlphaFoldDB" id="A0A974GZL7"/>
<keyword evidence="1" id="KW-0812">Transmembrane</keyword>
<sequence length="66" mass="7349">MENMEKRDEKNIIIICSIAGSAILLIIIVSICFAKAVSRLKHTEKEKLKLAEEGKAQSSDENESTE</sequence>
<proteinExistence type="predicted"/>
<evidence type="ECO:0000313" key="2">
    <source>
        <dbReference type="EMBL" id="OCT56432.1"/>
    </source>
</evidence>
<keyword evidence="1" id="KW-1133">Transmembrane helix</keyword>
<dbReference type="Proteomes" id="UP000694892">
    <property type="component" value="Unassembled WGS sequence"/>
</dbReference>
<gene>
    <name evidence="2" type="ORF">XELAEV_18000097mg</name>
</gene>
<organism evidence="2">
    <name type="scientific">Xenopus laevis</name>
    <name type="common">African clawed frog</name>
    <dbReference type="NCBI Taxonomy" id="8355"/>
    <lineage>
        <taxon>Eukaryota</taxon>
        <taxon>Metazoa</taxon>
        <taxon>Chordata</taxon>
        <taxon>Craniata</taxon>
        <taxon>Vertebrata</taxon>
        <taxon>Euteleostomi</taxon>
        <taxon>Amphibia</taxon>
        <taxon>Batrachia</taxon>
        <taxon>Anura</taxon>
        <taxon>Pipoidea</taxon>
        <taxon>Pipidae</taxon>
        <taxon>Xenopodinae</taxon>
        <taxon>Xenopus</taxon>
        <taxon>Xenopus</taxon>
    </lineage>
</organism>
<evidence type="ECO:0000256" key="1">
    <source>
        <dbReference type="SAM" id="Phobius"/>
    </source>
</evidence>
<protein>
    <submittedName>
        <fullName evidence="2">Uncharacterized protein</fullName>
    </submittedName>
</protein>
<accession>A0A974GZL7</accession>
<dbReference type="EMBL" id="KV467278">
    <property type="protein sequence ID" value="OCT56432.1"/>
    <property type="molecule type" value="Genomic_DNA"/>
</dbReference>
<keyword evidence="1" id="KW-0472">Membrane</keyword>
<name>A0A974GZL7_XENLA</name>